<dbReference type="AlphaFoldDB" id="A0A131YUI2"/>
<accession>A0A131YUI2</accession>
<feature type="compositionally biased region" description="Basic and acidic residues" evidence="1">
    <location>
        <begin position="38"/>
        <end position="47"/>
    </location>
</feature>
<feature type="region of interest" description="Disordered" evidence="1">
    <location>
        <begin position="1"/>
        <end position="65"/>
    </location>
</feature>
<proteinExistence type="predicted"/>
<organism evidence="2">
    <name type="scientific">Rhipicephalus appendiculatus</name>
    <name type="common">Brown ear tick</name>
    <dbReference type="NCBI Taxonomy" id="34631"/>
    <lineage>
        <taxon>Eukaryota</taxon>
        <taxon>Metazoa</taxon>
        <taxon>Ecdysozoa</taxon>
        <taxon>Arthropoda</taxon>
        <taxon>Chelicerata</taxon>
        <taxon>Arachnida</taxon>
        <taxon>Acari</taxon>
        <taxon>Parasitiformes</taxon>
        <taxon>Ixodida</taxon>
        <taxon>Ixodoidea</taxon>
        <taxon>Ixodidae</taxon>
        <taxon>Rhipicephalinae</taxon>
        <taxon>Rhipicephalus</taxon>
        <taxon>Rhipicephalus</taxon>
    </lineage>
</organism>
<reference evidence="2" key="1">
    <citation type="journal article" date="2016" name="Ticks Tick Borne Dis.">
        <title>De novo assembly and annotation of the salivary gland transcriptome of Rhipicephalus appendiculatus male and female ticks during blood feeding.</title>
        <authorList>
            <person name="de Castro M.H."/>
            <person name="de Klerk D."/>
            <person name="Pienaar R."/>
            <person name="Latif A.A."/>
            <person name="Rees D.J."/>
            <person name="Mans B.J."/>
        </authorList>
    </citation>
    <scope>NUCLEOTIDE SEQUENCE</scope>
    <source>
        <tissue evidence="2">Salivary glands</tissue>
    </source>
</reference>
<protein>
    <submittedName>
        <fullName evidence="2">Pancreatic trypsin inhibitor</fullName>
    </submittedName>
</protein>
<feature type="region of interest" description="Disordered" evidence="1">
    <location>
        <begin position="85"/>
        <end position="107"/>
    </location>
</feature>
<dbReference type="EMBL" id="GEDV01006382">
    <property type="protein sequence ID" value="JAP82175.1"/>
    <property type="molecule type" value="Transcribed_RNA"/>
</dbReference>
<evidence type="ECO:0000256" key="1">
    <source>
        <dbReference type="SAM" id="MobiDB-lite"/>
    </source>
</evidence>
<name>A0A131YUI2_RHIAP</name>
<feature type="compositionally biased region" description="Low complexity" evidence="1">
    <location>
        <begin position="48"/>
        <end position="65"/>
    </location>
</feature>
<evidence type="ECO:0000313" key="2">
    <source>
        <dbReference type="EMBL" id="JAP82175.1"/>
    </source>
</evidence>
<sequence length="158" mass="15694">MPPLEGATQGQPGPVPQPPNIPALVLPAPTPDAAGKIEQSETLRHENGGAVSGTTGTAPGVGAPLTTLPIRAQQSGRQDAAFPGGLHILSPTSGGPGPLSETNSLEGGSASRVILVAVVKPVNTENNTIGSELAEQSGEILDAKAGIKGPSLRLPGLK</sequence>